<dbReference type="Pfam" id="PF13844">
    <property type="entry name" value="Glyco_transf_41"/>
    <property type="match status" value="1"/>
</dbReference>
<evidence type="ECO:0000313" key="8">
    <source>
        <dbReference type="Proteomes" id="UP000015520"/>
    </source>
</evidence>
<feature type="domain" description="O-GlcNAc transferase C-terminal" evidence="6">
    <location>
        <begin position="483"/>
        <end position="564"/>
    </location>
</feature>
<proteinExistence type="predicted"/>
<dbReference type="Gene3D" id="3.40.50.11380">
    <property type="match status" value="1"/>
</dbReference>
<dbReference type="InterPro" id="IPR029489">
    <property type="entry name" value="OGT/SEC/SPY_C"/>
</dbReference>
<dbReference type="RefSeq" id="WP_021287840.1">
    <property type="nucleotide sequence ID" value="NZ_AUPZ01000010.1"/>
</dbReference>
<evidence type="ECO:0000259" key="6">
    <source>
        <dbReference type="Pfam" id="PF13844"/>
    </source>
</evidence>
<dbReference type="PANTHER" id="PTHR44835">
    <property type="entry name" value="UDP-N-ACETYLGLUCOSAMINE--PEPTIDE N-ACETYLGLUCOSAMINYLTRANSFERASE SPINDLY-RELATED"/>
    <property type="match status" value="1"/>
</dbReference>
<dbReference type="InterPro" id="IPR051939">
    <property type="entry name" value="Glycosyltr_41/O-GlcNAc_trsf"/>
</dbReference>
<accession>T0KPN7</accession>
<dbReference type="Gene3D" id="3.40.50.2000">
    <property type="entry name" value="Glycogen Phosphorylase B"/>
    <property type="match status" value="1"/>
</dbReference>
<dbReference type="PANTHER" id="PTHR44835:SF1">
    <property type="entry name" value="PROTEIN O-GLCNAC TRANSFERASE"/>
    <property type="match status" value="1"/>
</dbReference>
<dbReference type="STRING" id="1172190.M947_07920"/>
<evidence type="ECO:0000256" key="4">
    <source>
        <dbReference type="ARBA" id="ARBA00022737"/>
    </source>
</evidence>
<keyword evidence="3" id="KW-0808">Transferase</keyword>
<dbReference type="GO" id="GO:0016757">
    <property type="term" value="F:glycosyltransferase activity"/>
    <property type="evidence" value="ECO:0007669"/>
    <property type="project" value="UniProtKB-KW"/>
</dbReference>
<keyword evidence="2" id="KW-0328">Glycosyltransferase</keyword>
<organism evidence="7 8">
    <name type="scientific">Sulfurimonas hongkongensis</name>
    <dbReference type="NCBI Taxonomy" id="1172190"/>
    <lineage>
        <taxon>Bacteria</taxon>
        <taxon>Pseudomonadati</taxon>
        <taxon>Campylobacterota</taxon>
        <taxon>Epsilonproteobacteria</taxon>
        <taxon>Campylobacterales</taxon>
        <taxon>Sulfurimonadaceae</taxon>
        <taxon>Sulfurimonas</taxon>
    </lineage>
</organism>
<evidence type="ECO:0000256" key="2">
    <source>
        <dbReference type="ARBA" id="ARBA00022676"/>
    </source>
</evidence>
<keyword evidence="5" id="KW-0802">TPR repeat</keyword>
<evidence type="ECO:0000256" key="1">
    <source>
        <dbReference type="ARBA" id="ARBA00004922"/>
    </source>
</evidence>
<comment type="pathway">
    <text evidence="1">Protein modification; protein glycosylation.</text>
</comment>
<dbReference type="eggNOG" id="COG3914">
    <property type="taxonomic scope" value="Bacteria"/>
</dbReference>
<name>T0KPN7_9BACT</name>
<dbReference type="Proteomes" id="UP000015520">
    <property type="component" value="Unassembled WGS sequence"/>
</dbReference>
<evidence type="ECO:0000256" key="3">
    <source>
        <dbReference type="ARBA" id="ARBA00022679"/>
    </source>
</evidence>
<gene>
    <name evidence="7" type="ORF">M947_07920</name>
</gene>
<evidence type="ECO:0000313" key="7">
    <source>
        <dbReference type="EMBL" id="EQB39079.1"/>
    </source>
</evidence>
<reference evidence="7 8" key="1">
    <citation type="submission" date="2013-07" db="EMBL/GenBank/DDBJ databases">
        <title>Sulfurimonas hongkongensis AST-10 Genome Sequencing.</title>
        <authorList>
            <person name="Cai L."/>
            <person name="Zhang T."/>
        </authorList>
    </citation>
    <scope>NUCLEOTIDE SEQUENCE [LARGE SCALE GENOMIC DNA]</scope>
    <source>
        <strain evidence="7 8">AST-10</strain>
    </source>
</reference>
<dbReference type="AlphaFoldDB" id="T0KPN7"/>
<protein>
    <recommendedName>
        <fullName evidence="6">O-GlcNAc transferase C-terminal domain-containing protein</fullName>
    </recommendedName>
</protein>
<keyword evidence="4" id="KW-0677">Repeat</keyword>
<keyword evidence="8" id="KW-1185">Reference proteome</keyword>
<comment type="caution">
    <text evidence="7">The sequence shown here is derived from an EMBL/GenBank/DDBJ whole genome shotgun (WGS) entry which is preliminary data.</text>
</comment>
<dbReference type="EMBL" id="AUPZ01000010">
    <property type="protein sequence ID" value="EQB39079.1"/>
    <property type="molecule type" value="Genomic_DNA"/>
</dbReference>
<dbReference type="PATRIC" id="fig|1172190.3.peg.1529"/>
<evidence type="ECO:0000256" key="5">
    <source>
        <dbReference type="ARBA" id="ARBA00022803"/>
    </source>
</evidence>
<sequence length="595" mass="67978">MSKKYDIRELTLQECRIDNREWMKLYLNNNYDELTVKMIEILSALSDSKNCFLQIDKQTYIFINTLCKNIGFYLTQESYTIEDEGLISRLMLVNRTIANIFEISSFGSTDCFVKILKEAPNSLVKLLVLYNAKCSVEVLYKELYKQESLENIVSNWYGVFMNDNHPITRELQTKMSKHLLHVPKKINITLTSSTGYFNCTYIDNILDRNYKRSFNSSMQSLIGIDIKNKPKKKKPQIAIVSSRWKSSSAVYRSLFPYIEALSKHFELTLLALGDDNAKDIDESIFKKIILIKREKQTGTINVSEISVNDYSLVLYADIGMDTESRFLSNVRIAPLQATMYGHPVSTFGSTIDFFIGGEDTERADLAEENYDEKLVLIKGIGAIPIKNNYIPSSVNTFDEKKIVFLGSFYKINSQILDALEAINTQSNEVSGINPKFMFVPGSAIIRNQSFLTTSRFLKTKLGEETEVNRPMPNNDYMDKLNSSTICLDSYPFGGFNSIMDALHVGKPVVTYEGTKAYNRLASAVMRRLGLDELIASSQEEYIAIATRLLSDKEFYNQVVNHIAQLDFDALLRIREDELEDFVKKIKMIISGEIKK</sequence>
<dbReference type="OrthoDB" id="146908at2"/>